<dbReference type="STRING" id="697581.TCARB_0928"/>
<sequence length="143" mass="15697">MIKIAPKKGHLGEKMVRLVIPTEDGNGLDARLSQHFGRAPYFVVVEIQGDKVASVQAVPNQSEHFGGYGLPPDLILQLRPDAVITFGMGPRAISRFQEAGVAVYRAQSETVKENVEAYLQGKLEELTEGCGKSRHGEECQKHQ</sequence>
<dbReference type="EMBL" id="CP007493">
    <property type="protein sequence ID" value="AJB41978.1"/>
    <property type="molecule type" value="Genomic_DNA"/>
</dbReference>
<dbReference type="CDD" id="cd00851">
    <property type="entry name" value="MTH1175"/>
    <property type="match status" value="1"/>
</dbReference>
<dbReference type="InterPro" id="IPR033913">
    <property type="entry name" value="MTH1175_dom"/>
</dbReference>
<dbReference type="PANTHER" id="PTHR33937">
    <property type="entry name" value="IRON-MOLYBDENUM PROTEIN-RELATED-RELATED"/>
    <property type="match status" value="1"/>
</dbReference>
<accession>A0A3G1A731</accession>
<dbReference type="InterPro" id="IPR051840">
    <property type="entry name" value="NifX/NifY_domain"/>
</dbReference>
<evidence type="ECO:0000313" key="2">
    <source>
        <dbReference type="EMBL" id="AJB41978.1"/>
    </source>
</evidence>
<dbReference type="AlphaFoldDB" id="A0A3G1A731"/>
<dbReference type="InterPro" id="IPR003731">
    <property type="entry name" value="Di-Nase_FeMo-co_biosynth"/>
</dbReference>
<dbReference type="PANTHER" id="PTHR33937:SF2">
    <property type="entry name" value="DINITROGENASE IRON-MOLYBDENUM COFACTOR BIOSYNTHESIS DOMAIN-CONTAINING PROTEIN"/>
    <property type="match status" value="1"/>
</dbReference>
<evidence type="ECO:0000259" key="1">
    <source>
        <dbReference type="Pfam" id="PF02579"/>
    </source>
</evidence>
<evidence type="ECO:0000313" key="3">
    <source>
        <dbReference type="Proteomes" id="UP000266720"/>
    </source>
</evidence>
<dbReference type="SUPFAM" id="SSF53146">
    <property type="entry name" value="Nitrogenase accessory factor-like"/>
    <property type="match status" value="1"/>
</dbReference>
<dbReference type="Proteomes" id="UP000266720">
    <property type="component" value="Chromosome"/>
</dbReference>
<feature type="domain" description="Dinitrogenase iron-molybdenum cofactor biosynthesis" evidence="1">
    <location>
        <begin position="29"/>
        <end position="119"/>
    </location>
</feature>
<organism evidence="2 3">
    <name type="scientific">Thermofilum adornatum 1505</name>
    <dbReference type="NCBI Taxonomy" id="697581"/>
    <lineage>
        <taxon>Archaea</taxon>
        <taxon>Thermoproteota</taxon>
        <taxon>Thermoprotei</taxon>
        <taxon>Thermofilales</taxon>
        <taxon>Thermofilaceae</taxon>
        <taxon>Thermofilum</taxon>
    </lineage>
</organism>
<gene>
    <name evidence="2" type="ORF">TCARB_0928</name>
</gene>
<dbReference type="KEGG" id="tcb:TCARB_0928"/>
<name>A0A3G1A731_9CREN</name>
<proteinExistence type="predicted"/>
<reference evidence="3" key="1">
    <citation type="book" date="2010" name="EXTREMOPHILES" publisher="0:0-0">
        <title>Complete genome sequences of ten hyperthermophilic archaea reveal their metabolic capabilities and possible ecological roles.</title>
        <editorList>
            <person name="?"/>
        </editorList>
        <authorList>
            <person name="Ravin N.V."/>
            <person name="Mardanov A.V."/>
            <person name="Bonch-Osmolovskaya E.A."/>
            <person name="Skryabin K.G."/>
        </authorList>
    </citation>
    <scope>NUCLEOTIDE SEQUENCE [LARGE SCALE GENOMIC DNA]</scope>
    <source>
        <strain evidence="3">1505</strain>
    </source>
</reference>
<dbReference type="InterPro" id="IPR036105">
    <property type="entry name" value="DiNase_FeMo-co_biosyn_sf"/>
</dbReference>
<dbReference type="Gene3D" id="3.30.420.130">
    <property type="entry name" value="Dinitrogenase iron-molybdenum cofactor biosynthesis domain"/>
    <property type="match status" value="1"/>
</dbReference>
<protein>
    <recommendedName>
        <fullName evidence="1">Dinitrogenase iron-molybdenum cofactor biosynthesis domain-containing protein</fullName>
    </recommendedName>
</protein>
<dbReference type="Pfam" id="PF02579">
    <property type="entry name" value="Nitro_FeMo-Co"/>
    <property type="match status" value="1"/>
</dbReference>